<dbReference type="EMBL" id="SNWD01000011">
    <property type="protein sequence ID" value="TDN79870.1"/>
    <property type="molecule type" value="Genomic_DNA"/>
</dbReference>
<dbReference type="InterPro" id="IPR022560">
    <property type="entry name" value="DUF3473"/>
</dbReference>
<gene>
    <name evidence="6" type="ORF">EV664_11125</name>
</gene>
<dbReference type="InterPro" id="IPR002509">
    <property type="entry name" value="NODB_dom"/>
</dbReference>
<feature type="domain" description="NodB homology" evidence="5">
    <location>
        <begin position="19"/>
        <end position="280"/>
    </location>
</feature>
<evidence type="ECO:0000256" key="3">
    <source>
        <dbReference type="ARBA" id="ARBA00020071"/>
    </source>
</evidence>
<dbReference type="CDD" id="cd10941">
    <property type="entry name" value="CE4_PuuE_HpPgdA_like_2"/>
    <property type="match status" value="1"/>
</dbReference>
<dbReference type="OrthoDB" id="9784220at2"/>
<comment type="caution">
    <text evidence="6">The sequence shown here is derived from an EMBL/GenBank/DDBJ whole genome shotgun (WGS) entry which is preliminary data.</text>
</comment>
<comment type="similarity">
    <text evidence="2">Belongs to the polysaccharide deacetylase family.</text>
</comment>
<name>A0A4R6FGI9_9SPHN</name>
<dbReference type="PROSITE" id="PS51677">
    <property type="entry name" value="NODB"/>
    <property type="match status" value="1"/>
</dbReference>
<dbReference type="InterPro" id="IPR011330">
    <property type="entry name" value="Glyco_hydro/deAcase_b/a-brl"/>
</dbReference>
<organism evidence="6 7">
    <name type="scientific">Stakelama pacifica</name>
    <dbReference type="NCBI Taxonomy" id="517720"/>
    <lineage>
        <taxon>Bacteria</taxon>
        <taxon>Pseudomonadati</taxon>
        <taxon>Pseudomonadota</taxon>
        <taxon>Alphaproteobacteria</taxon>
        <taxon>Sphingomonadales</taxon>
        <taxon>Sphingomonadaceae</taxon>
        <taxon>Stakelama</taxon>
    </lineage>
</organism>
<protein>
    <recommendedName>
        <fullName evidence="3">Chitooligosaccharide deacetylase</fullName>
    </recommendedName>
    <alternativeName>
        <fullName evidence="4">Nodulation protein B</fullName>
    </alternativeName>
</protein>
<dbReference type="PANTHER" id="PTHR47561:SF1">
    <property type="entry name" value="POLYSACCHARIDE DEACETYLASE FAMILY PROTEIN (AFU_ORTHOLOGUE AFUA_6G05030)"/>
    <property type="match status" value="1"/>
</dbReference>
<accession>A0A4R6FGI9</accession>
<evidence type="ECO:0000256" key="4">
    <source>
        <dbReference type="ARBA" id="ARBA00032976"/>
    </source>
</evidence>
<evidence type="ECO:0000259" key="5">
    <source>
        <dbReference type="PROSITE" id="PS51677"/>
    </source>
</evidence>
<comment type="function">
    <text evidence="1">Is involved in generating a small heat-stable compound (Nod), an acylated oligomer of N-acetylglucosamine, that stimulates mitosis in various plant protoplasts.</text>
</comment>
<dbReference type="Gene3D" id="3.20.20.370">
    <property type="entry name" value="Glycoside hydrolase/deacetylase"/>
    <property type="match status" value="1"/>
</dbReference>
<evidence type="ECO:0000313" key="6">
    <source>
        <dbReference type="EMBL" id="TDN79870.1"/>
    </source>
</evidence>
<dbReference type="PANTHER" id="PTHR47561">
    <property type="entry name" value="POLYSACCHARIDE DEACETYLASE FAMILY PROTEIN (AFU_ORTHOLOGUE AFUA_6G05030)"/>
    <property type="match status" value="1"/>
</dbReference>
<dbReference type="SUPFAM" id="SSF88713">
    <property type="entry name" value="Glycoside hydrolase/deacetylase"/>
    <property type="match status" value="1"/>
</dbReference>
<dbReference type="Pfam" id="PF11959">
    <property type="entry name" value="DUF3473"/>
    <property type="match status" value="1"/>
</dbReference>
<dbReference type="GO" id="GO:0005975">
    <property type="term" value="P:carbohydrate metabolic process"/>
    <property type="evidence" value="ECO:0007669"/>
    <property type="project" value="InterPro"/>
</dbReference>
<sequence length="280" mass="32116">MRNAMSVDVEDWFQVGAFERVIDRGDWEGLEQRVAANTDAVIDLFAEAGVKATFFTLGWIARRNGPMMRRIAEAGHEIASHGWDHRRVFTMTPDQFRDDLRRTRDLLEDRSGVAVTGYRAPSFSIDKRTPWAHEILAEQGYAYSSSVAPVRHDHYGWPEAPRFAFRPVAGSALIELPVTTAQIAGRNMATGGGFFRLLPFAFTDWTVRRVNMREGRPAVFYFHPWEVDPDQPRVENAPLRSRLRHYSRLSAMAGKMRRLLGRHEWERTDAVAQREGARFI</sequence>
<evidence type="ECO:0000256" key="2">
    <source>
        <dbReference type="ARBA" id="ARBA00010973"/>
    </source>
</evidence>
<dbReference type="InterPro" id="IPR045235">
    <property type="entry name" value="PuuE_HpPgdA-like"/>
</dbReference>
<dbReference type="InterPro" id="IPR014344">
    <property type="entry name" value="XrtA_polysacc_deacetyl"/>
</dbReference>
<evidence type="ECO:0000256" key="1">
    <source>
        <dbReference type="ARBA" id="ARBA00003236"/>
    </source>
</evidence>
<dbReference type="Pfam" id="PF01522">
    <property type="entry name" value="Polysacc_deac_1"/>
    <property type="match status" value="1"/>
</dbReference>
<reference evidence="6 7" key="1">
    <citation type="submission" date="2019-03" db="EMBL/GenBank/DDBJ databases">
        <title>Genomic Encyclopedia of Type Strains, Phase IV (KMG-IV): sequencing the most valuable type-strain genomes for metagenomic binning, comparative biology and taxonomic classification.</title>
        <authorList>
            <person name="Goeker M."/>
        </authorList>
    </citation>
    <scope>NUCLEOTIDE SEQUENCE [LARGE SCALE GENOMIC DNA]</scope>
    <source>
        <strain evidence="6 7">DSM 25059</strain>
    </source>
</reference>
<dbReference type="RefSeq" id="WP_133496390.1">
    <property type="nucleotide sequence ID" value="NZ_BMLU01000011.1"/>
</dbReference>
<evidence type="ECO:0000313" key="7">
    <source>
        <dbReference type="Proteomes" id="UP000295493"/>
    </source>
</evidence>
<keyword evidence="7" id="KW-1185">Reference proteome</keyword>
<proteinExistence type="inferred from homology"/>
<dbReference type="NCBIfam" id="TIGR03006">
    <property type="entry name" value="pepcterm_polyde"/>
    <property type="match status" value="1"/>
</dbReference>
<dbReference type="Proteomes" id="UP000295493">
    <property type="component" value="Unassembled WGS sequence"/>
</dbReference>
<dbReference type="AlphaFoldDB" id="A0A4R6FGI9"/>
<dbReference type="GO" id="GO:0016810">
    <property type="term" value="F:hydrolase activity, acting on carbon-nitrogen (but not peptide) bonds"/>
    <property type="evidence" value="ECO:0007669"/>
    <property type="project" value="InterPro"/>
</dbReference>